<organism evidence="1 2">
    <name type="scientific">Winogradskya consettensis</name>
    <dbReference type="NCBI Taxonomy" id="113560"/>
    <lineage>
        <taxon>Bacteria</taxon>
        <taxon>Bacillati</taxon>
        <taxon>Actinomycetota</taxon>
        <taxon>Actinomycetes</taxon>
        <taxon>Micromonosporales</taxon>
        <taxon>Micromonosporaceae</taxon>
        <taxon>Winogradskya</taxon>
    </lineage>
</organism>
<keyword evidence="2" id="KW-1185">Reference proteome</keyword>
<dbReference type="SUPFAM" id="SSF56112">
    <property type="entry name" value="Protein kinase-like (PK-like)"/>
    <property type="match status" value="1"/>
</dbReference>
<proteinExistence type="predicted"/>
<reference evidence="1" key="1">
    <citation type="submission" date="2021-03" db="EMBL/GenBank/DDBJ databases">
        <title>Whole genome shotgun sequence of Actinoplanes consettensis NBRC 14913.</title>
        <authorList>
            <person name="Komaki H."/>
            <person name="Tamura T."/>
        </authorList>
    </citation>
    <scope>NUCLEOTIDE SEQUENCE</scope>
    <source>
        <strain evidence="1">NBRC 14913</strain>
    </source>
</reference>
<protein>
    <recommendedName>
        <fullName evidence="3">Aminoglycoside phosphotransferase domain-containing protein</fullName>
    </recommendedName>
</protein>
<evidence type="ECO:0000313" key="1">
    <source>
        <dbReference type="EMBL" id="GIM75883.1"/>
    </source>
</evidence>
<comment type="caution">
    <text evidence="1">The sequence shown here is derived from an EMBL/GenBank/DDBJ whole genome shotgun (WGS) entry which is preliminary data.</text>
</comment>
<dbReference type="Proteomes" id="UP000680865">
    <property type="component" value="Unassembled WGS sequence"/>
</dbReference>
<dbReference type="AlphaFoldDB" id="A0A919W0T3"/>
<evidence type="ECO:0008006" key="3">
    <source>
        <dbReference type="Google" id="ProtNLM"/>
    </source>
</evidence>
<accession>A0A919W0T3</accession>
<dbReference type="EMBL" id="BOQP01000025">
    <property type="protein sequence ID" value="GIM75883.1"/>
    <property type="molecule type" value="Genomic_DNA"/>
</dbReference>
<name>A0A919W0T3_9ACTN</name>
<sequence>MQEVLGQRLGWVVRAVFDNPGVTVKVGDDPTATVRYAVIPALGNARFLLPLASARVTAASLLAYNALRPPKVRAGRAAVGVLARVGLLGLTNAPVLSVHADKPEDLLSGFLAAELGYGRLHAAIGIRPPDPHHKPTLQLFDDQGRPRGYAKIGWNDGTRAMVRAEAATLAALPAGGGFPPAPQLKLHTQWHGREIAVIEPMPRDVRRIRRPDSPRLDAMLAVARRGGPATAPVPVTGLIAGWRDRAKDADSRIHGFIDKLDTGLTLEFGDWHGDWVPWNMARHRGGLLVWDWENRAAGVPVGFDLAHQAFQTALSTHGKPAAACAEAVDAALAAYGPALGLDAARQRFVADAYLVELWLRTYELSGGGAGWNPKLHPALLDVLEARHG</sequence>
<evidence type="ECO:0000313" key="2">
    <source>
        <dbReference type="Proteomes" id="UP000680865"/>
    </source>
</evidence>
<dbReference type="InterPro" id="IPR011009">
    <property type="entry name" value="Kinase-like_dom_sf"/>
</dbReference>
<gene>
    <name evidence="1" type="ORF">Aco04nite_47570</name>
</gene>